<feature type="domain" description="RanBD1" evidence="16">
    <location>
        <begin position="199"/>
        <end position="276"/>
    </location>
</feature>
<dbReference type="InterPro" id="IPR011333">
    <property type="entry name" value="SKP1/BTB/POZ_sf"/>
</dbReference>
<dbReference type="SUPFAM" id="SSF50729">
    <property type="entry name" value="PH domain-like"/>
    <property type="match status" value="1"/>
</dbReference>
<evidence type="ECO:0000256" key="7">
    <source>
        <dbReference type="ARBA" id="ARBA00022737"/>
    </source>
</evidence>
<comment type="subunit">
    <text evidence="12">Interacts with CHC1 in a Ran-stimulated manner. Interacts with XPO1. Interacts (via its C-terminal R domain) with SMAD2 (dephosphorylated form via its MH1 and MH2 domains); the interaction results in the nuclear export of SMAD2 and termination of the TGF-beta signaling. Interacts (via its C-terminal R domain) with SMAD3 (dephosphorylated form via its MH1 domain); the interaction results in the nuclear export of SMAD3 and termination of the TGF-beta signaling.</text>
</comment>
<dbReference type="Pfam" id="PF07707">
    <property type="entry name" value="BACK"/>
    <property type="match status" value="1"/>
</dbReference>
<gene>
    <name evidence="18" type="ORF">DUI87_22430</name>
</gene>
<dbReference type="GO" id="GO:0015031">
    <property type="term" value="P:protein transport"/>
    <property type="evidence" value="ECO:0007669"/>
    <property type="project" value="UniProtKB-KW"/>
</dbReference>
<dbReference type="SMART" id="SM00875">
    <property type="entry name" value="BACK"/>
    <property type="match status" value="1"/>
</dbReference>
<evidence type="ECO:0000256" key="3">
    <source>
        <dbReference type="ARBA" id="ARBA00022441"/>
    </source>
</evidence>
<feature type="region of interest" description="Disordered" evidence="14">
    <location>
        <begin position="624"/>
        <end position="649"/>
    </location>
</feature>
<keyword evidence="9" id="KW-0007">Acetylation</keyword>
<dbReference type="Gene3D" id="2.30.29.30">
    <property type="entry name" value="Pleckstrin-homology domain (PH domain)/Phosphotyrosine-binding domain (PTB)"/>
    <property type="match status" value="1"/>
</dbReference>
<proteinExistence type="predicted"/>
<evidence type="ECO:0000259" key="15">
    <source>
        <dbReference type="PROSITE" id="PS50097"/>
    </source>
</evidence>
<feature type="domain" description="Reverse transcriptase" evidence="17">
    <location>
        <begin position="342"/>
        <end position="658"/>
    </location>
</feature>
<dbReference type="PROSITE" id="PS50196">
    <property type="entry name" value="RANBD1"/>
    <property type="match status" value="1"/>
</dbReference>
<evidence type="ECO:0000256" key="14">
    <source>
        <dbReference type="SAM" id="MobiDB-lite"/>
    </source>
</evidence>
<dbReference type="Pfam" id="PF24681">
    <property type="entry name" value="Kelch_KLHDC2_KLHL20_DRC7"/>
    <property type="match status" value="1"/>
</dbReference>
<dbReference type="PROSITE" id="PS50878">
    <property type="entry name" value="RT_POL"/>
    <property type="match status" value="1"/>
</dbReference>
<dbReference type="InterPro" id="IPR000156">
    <property type="entry name" value="Ran_bind_dom"/>
</dbReference>
<dbReference type="Gene3D" id="3.30.710.10">
    <property type="entry name" value="Potassium Channel Kv1.1, Chain A"/>
    <property type="match status" value="2"/>
</dbReference>
<dbReference type="CDD" id="cd13180">
    <property type="entry name" value="RanBD_RanBP3"/>
    <property type="match status" value="1"/>
</dbReference>
<feature type="compositionally biased region" description="Polar residues" evidence="14">
    <location>
        <begin position="140"/>
        <end position="173"/>
    </location>
</feature>
<evidence type="ECO:0000256" key="1">
    <source>
        <dbReference type="ARBA" id="ARBA00004123"/>
    </source>
</evidence>
<dbReference type="Pfam" id="PF21536">
    <property type="entry name" value="BTB_KLHL33"/>
    <property type="match status" value="1"/>
</dbReference>
<evidence type="ECO:0000256" key="13">
    <source>
        <dbReference type="ARBA" id="ARBA00072605"/>
    </source>
</evidence>
<keyword evidence="19" id="KW-1185">Reference proteome</keyword>
<dbReference type="Gene3D" id="2.120.10.80">
    <property type="entry name" value="Kelch-type beta propeller"/>
    <property type="match status" value="2"/>
</dbReference>
<accession>A0A3M0K0U5</accession>
<organism evidence="18 19">
    <name type="scientific">Hirundo rustica rustica</name>
    <dbReference type="NCBI Taxonomy" id="333673"/>
    <lineage>
        <taxon>Eukaryota</taxon>
        <taxon>Metazoa</taxon>
        <taxon>Chordata</taxon>
        <taxon>Craniata</taxon>
        <taxon>Vertebrata</taxon>
        <taxon>Euteleostomi</taxon>
        <taxon>Archelosauria</taxon>
        <taxon>Archosauria</taxon>
        <taxon>Dinosauria</taxon>
        <taxon>Saurischia</taxon>
        <taxon>Theropoda</taxon>
        <taxon>Coelurosauria</taxon>
        <taxon>Aves</taxon>
        <taxon>Neognathae</taxon>
        <taxon>Neoaves</taxon>
        <taxon>Telluraves</taxon>
        <taxon>Australaves</taxon>
        <taxon>Passeriformes</taxon>
        <taxon>Sylvioidea</taxon>
        <taxon>Hirundinidae</taxon>
        <taxon>Hirundo</taxon>
    </lineage>
</organism>
<feature type="compositionally biased region" description="Low complexity" evidence="14">
    <location>
        <begin position="15"/>
        <end position="27"/>
    </location>
</feature>
<dbReference type="InterPro" id="IPR015915">
    <property type="entry name" value="Kelch-typ_b-propeller"/>
</dbReference>
<dbReference type="OrthoDB" id="45365at2759"/>
<dbReference type="Proteomes" id="UP000269221">
    <property type="component" value="Unassembled WGS sequence"/>
</dbReference>
<comment type="subcellular location">
    <subcellularLocation>
        <location evidence="2">Cytoplasm</location>
    </subcellularLocation>
    <subcellularLocation>
        <location evidence="1">Nucleus</location>
    </subcellularLocation>
</comment>
<name>A0A3M0K0U5_HIRRU</name>
<dbReference type="SUPFAM" id="SSF117281">
    <property type="entry name" value="Kelch motif"/>
    <property type="match status" value="1"/>
</dbReference>
<feature type="compositionally biased region" description="Basic and acidic residues" evidence="14">
    <location>
        <begin position="31"/>
        <end position="45"/>
    </location>
</feature>
<evidence type="ECO:0000256" key="11">
    <source>
        <dbReference type="ARBA" id="ARBA00058720"/>
    </source>
</evidence>
<dbReference type="PROSITE" id="PS50097">
    <property type="entry name" value="BTB"/>
    <property type="match status" value="1"/>
</dbReference>
<protein>
    <recommendedName>
        <fullName evidence="13">Ran-binding protein 3</fullName>
    </recommendedName>
</protein>
<evidence type="ECO:0000256" key="6">
    <source>
        <dbReference type="ARBA" id="ARBA00022553"/>
    </source>
</evidence>
<evidence type="ECO:0000259" key="16">
    <source>
        <dbReference type="PROSITE" id="PS50196"/>
    </source>
</evidence>
<dbReference type="InterPro" id="IPR000477">
    <property type="entry name" value="RT_dom"/>
</dbReference>
<dbReference type="InterPro" id="IPR011993">
    <property type="entry name" value="PH-like_dom_sf"/>
</dbReference>
<keyword evidence="7" id="KW-0677">Repeat</keyword>
<dbReference type="Gene3D" id="1.25.40.420">
    <property type="match status" value="1"/>
</dbReference>
<feature type="compositionally biased region" description="Polar residues" evidence="14">
    <location>
        <begin position="1"/>
        <end position="10"/>
    </location>
</feature>
<feature type="region of interest" description="Disordered" evidence="14">
    <location>
        <begin position="1"/>
        <end position="56"/>
    </location>
</feature>
<comment type="caution">
    <text evidence="18">The sequence shown here is derived from an EMBL/GenBank/DDBJ whole genome shotgun (WGS) entry which is preliminary data.</text>
</comment>
<evidence type="ECO:0000256" key="12">
    <source>
        <dbReference type="ARBA" id="ARBA00065474"/>
    </source>
</evidence>
<dbReference type="SMART" id="SM00612">
    <property type="entry name" value="Kelch"/>
    <property type="match status" value="5"/>
</dbReference>
<evidence type="ECO:0000256" key="2">
    <source>
        <dbReference type="ARBA" id="ARBA00004496"/>
    </source>
</evidence>
<feature type="domain" description="BTB" evidence="15">
    <location>
        <begin position="892"/>
        <end position="961"/>
    </location>
</feature>
<dbReference type="PANTHER" id="PTHR45632">
    <property type="entry name" value="LD33804P"/>
    <property type="match status" value="1"/>
</dbReference>
<dbReference type="PANTHER" id="PTHR45632:SF14">
    <property type="entry name" value="KELCH-LIKE PROTEIN 33"/>
    <property type="match status" value="1"/>
</dbReference>
<evidence type="ECO:0000256" key="10">
    <source>
        <dbReference type="ARBA" id="ARBA00023242"/>
    </source>
</evidence>
<dbReference type="SUPFAM" id="SSF54695">
    <property type="entry name" value="POZ domain"/>
    <property type="match status" value="2"/>
</dbReference>
<dbReference type="SMART" id="SM00160">
    <property type="entry name" value="RanBD"/>
    <property type="match status" value="1"/>
</dbReference>
<evidence type="ECO:0000313" key="18">
    <source>
        <dbReference type="EMBL" id="RMC00747.1"/>
    </source>
</evidence>
<evidence type="ECO:0000256" key="8">
    <source>
        <dbReference type="ARBA" id="ARBA00022927"/>
    </source>
</evidence>
<sequence>MILSSGTNGVNIPPDSAATSESSSDATLKSSDLEDKAEECQKKESNSTSDDDSCEKAELNAQQAFVFGQNLRDRVKLGDESDETADVPNAGLLTSDIPSATNYFLQYISSSVENSTNSADASSNKFVFGQNMSERVLSPPKSNEGSTESNKENAATESGSESSSQEATPEKANNISESLAESAAAYTKATARKCLLAKVEVITGEEAESNVLQIQCKLFVFDKISQSWVERGRGLLRLNDMASTDDGTLQSRLVMRTQGSLRLILNTKLWAQMQIDKASEKSIRITAMDTEDQGVKVFLISAIEGQLVDEGEWKLVPAQGGNNKNSSRLPSPSQVPLQNRYEGLDLESQPDDLDDLEGNYWPTEPPSYDPPVRLISTSNIKKKRRAGSDEIEKRSVQAIKRDFRALGQVVDKTEAQVVFCSVPLVVEKNDERNRRTHIINKWLKGEFNLPDICWGLNTAEKRQSRKFFECMEDNFLLQLVGDRLVDAERAVDVVYLDFSKAFDTVSHSTLLDKLAARGLDKSTLRWVRNWLDGQAQRVVVNGAASSWRPGTSGVPQGSVLGPVLFSIFIDDMKEGIESCTSKFADDTKLGVCVYWKASSKDTGQLYAALHHRILALRSRVEQEQEVKNVAPEPEVTQSNEEDSDDDVIAPSGSVGSGLVGAAYRIILLRPGSALAALQTAAADSVTMATLGAVFGLSTCLSAQVREEPEDPLNYFIGGCAAGAVLGVRGKMWIAEGPAPDRWSLRDGAHAGHFLAVADQLRTTGQLVDVAVGPERDMAHAVVLASISSFFYRFLEGRTQQLRQDPPPHVPLPPGATLWGWRAVLTFAYGGIVPHGRAREVEEAARALGAPRLVTACALHLEIDHQEEGPKPLEEQWETLRAMEQLHANGVGCDLQLQAGNEVIPVQRLALSCSCDFFRALFTCPMREATHDPANPLVTGLSPAELRLLLSFAYTGAVAGPWPMVLEAAETSLRYQAWGLLTLCLDVFTHGLTPETVPDVLAFAVAYGLDEVVHVAENYILATFPCVVVTPAFLDLPAHLLIRLLRSDGLNVLHELEALEAASRWLVANGDGQEDLAKEILSSVRFALMSSLELKKVLSVTAGAADPKVLRELMVASFTPMAHLPCRVRSLPEVLVVCGGDKVKGNLTGRKPSRHLWFADRYLSAVGLVKQVEWRALGHFPDGPRFRHAVTVVANNLYIMGGKHYYGIHDTLASVYRYQPMDDSWKRLASMTCGRSYFAAVALGNFIYALGGSSGELYCTDTVECYDLANDTWRRCQPLPMALCGHAACALDGVLYVSGGCDEAYQCQASLLRYVPGVPVTLLAPMNGERAGHIMEEAGGQLYVAGGLCQRAGQTGYRDQLTFEVYSPKQNIWVLLSPLPRAHVVGGAAVLGGELLVLGGYSHETYQDTHLIHAYQPGTRRWITRGTLPHAYTDLQACVLTVPPALRAPSCLKDPLKSTETPNNA</sequence>
<keyword evidence="10" id="KW-0539">Nucleus</keyword>
<dbReference type="Pfam" id="PF00078">
    <property type="entry name" value="RVT_1"/>
    <property type="match status" value="1"/>
</dbReference>
<evidence type="ECO:0000256" key="9">
    <source>
        <dbReference type="ARBA" id="ARBA00022990"/>
    </source>
</evidence>
<evidence type="ECO:0000259" key="17">
    <source>
        <dbReference type="PROSITE" id="PS50878"/>
    </source>
</evidence>
<dbReference type="InterPro" id="IPR000210">
    <property type="entry name" value="BTB/POZ_dom"/>
</dbReference>
<keyword evidence="4" id="KW-0813">Transport</keyword>
<dbReference type="FunFam" id="2.30.29.30:FF:000106">
    <property type="entry name" value="ran-binding protein 3 isoform X2"/>
    <property type="match status" value="1"/>
</dbReference>
<keyword evidence="5" id="KW-0963">Cytoplasm</keyword>
<keyword evidence="8" id="KW-0653">Protein transport</keyword>
<dbReference type="InterPro" id="IPR006652">
    <property type="entry name" value="Kelch_1"/>
</dbReference>
<dbReference type="Pfam" id="PF00638">
    <property type="entry name" value="Ran_BP1"/>
    <property type="match status" value="1"/>
</dbReference>
<dbReference type="EMBL" id="QRBI01000142">
    <property type="protein sequence ID" value="RMC00747.1"/>
    <property type="molecule type" value="Genomic_DNA"/>
</dbReference>
<dbReference type="Gene3D" id="3.40.50.12700">
    <property type="match status" value="1"/>
</dbReference>
<dbReference type="Pfam" id="PF00651">
    <property type="entry name" value="BTB"/>
    <property type="match status" value="1"/>
</dbReference>
<evidence type="ECO:0000256" key="5">
    <source>
        <dbReference type="ARBA" id="ARBA00022490"/>
    </source>
</evidence>
<feature type="region of interest" description="Disordered" evidence="14">
    <location>
        <begin position="134"/>
        <end position="173"/>
    </location>
</feature>
<dbReference type="STRING" id="333673.A0A3M0K0U5"/>
<dbReference type="GO" id="GO:0005634">
    <property type="term" value="C:nucleus"/>
    <property type="evidence" value="ECO:0007669"/>
    <property type="project" value="UniProtKB-SubCell"/>
</dbReference>
<keyword evidence="3" id="KW-0880">Kelch repeat</keyword>
<comment type="function">
    <text evidence="11">Acts as a cofactor for XPO1/CRM1-mediated nuclear export, perhaps as export complex scaffolding protein. Bound to XPO1/CRM1, stabilizes the XPO1/CRM1-cargo interaction. In the absence of Ran-bound GTP prevents binding of XPO1/CRM1 to the nuclear pore complex. Binds to CHC1/RCC1 and increases the guanine nucleotide exchange activity of CHC1/RCC1. Recruits XPO1/CRM1 to CHC1/RCC1 in a Ran-dependent manner. Negative regulator of TGF-beta signaling through interaction with the R-SMAD proteins, SMAD2 and SMAD3, and mediating their nuclear export.</text>
</comment>
<dbReference type="InterPro" id="IPR011705">
    <property type="entry name" value="BACK"/>
</dbReference>
<dbReference type="GO" id="GO:0005737">
    <property type="term" value="C:cytoplasm"/>
    <property type="evidence" value="ECO:0007669"/>
    <property type="project" value="UniProtKB-SubCell"/>
</dbReference>
<reference evidence="18 19" key="1">
    <citation type="submission" date="2018-07" db="EMBL/GenBank/DDBJ databases">
        <title>A high quality draft genome assembly of the barn swallow (H. rustica rustica).</title>
        <authorList>
            <person name="Formenti G."/>
            <person name="Chiara M."/>
            <person name="Poveda L."/>
            <person name="Francoijs K.-J."/>
            <person name="Bonisoli-Alquati A."/>
            <person name="Canova L."/>
            <person name="Gianfranceschi L."/>
            <person name="Horner D.S."/>
            <person name="Saino N."/>
        </authorList>
    </citation>
    <scope>NUCLEOTIDE SEQUENCE [LARGE SCALE GENOMIC DNA]</scope>
    <source>
        <strain evidence="18">Chelidonia</strain>
        <tissue evidence="18">Blood</tissue>
    </source>
</reference>
<dbReference type="SMART" id="SM00225">
    <property type="entry name" value="BTB"/>
    <property type="match status" value="2"/>
</dbReference>
<evidence type="ECO:0000256" key="4">
    <source>
        <dbReference type="ARBA" id="ARBA00022448"/>
    </source>
</evidence>
<keyword evidence="6" id="KW-0597">Phosphoprotein</keyword>
<evidence type="ECO:0000313" key="19">
    <source>
        <dbReference type="Proteomes" id="UP000269221"/>
    </source>
</evidence>